<sequence length="605" mass="65800">MMDSSVTRKGGGKNYRNGALLCLCLNQKRQPFWVFSWPIVEHDNTPNLRVNVFFMVMVCRIIHFPPLLNAQREKRTGQSKKCKTKVLLLHHSTNVQQRLLFQNQDFSQSSPSPFPSPFNQPLFSSRLRFLPPLHSPHHLPPHRRRHAPPHSLSRLPTSSIPLPLTSAASSTSPRTTLLSFSPPTPSTSPSSTSPCSPLAPLSLLQILSAPLPGFPQIHLSKPVIAFATSKTAASLPSLPKGTILLDSPEFESLLVPCSSSPSHDGFVPAEVFQNDTAAILYSSGTTGRVKGVELTHRNFVAAIAGVHSVREARPSPAVTLCVVPFFHVYGFVCALGRWRWRKLSSGGGKSLDSILGAVEESKVTHLAVAPPSVVGMVKSAAAEKYNLRSLEAVLCGGGPVANSVIERFKQRFPNISLLQAYGLTETAAGITRTIGLNESRVAGANGRLTGYLLAIYGFTAGYVGDKEATAATIDSEGWLRTGDICYFSSEGLLFYVDRMKELIKYKGYQVAPAELEDILISHPAILDAAVIPYPDEDAGQVPAAFVVRQPGSTINDSRIMDFVAEQVAPYKKIRRFYIDSIPKNATGKVLRKDLIKFASGLASKL</sequence>
<evidence type="ECO:0000256" key="4">
    <source>
        <dbReference type="ARBA" id="ARBA00023051"/>
    </source>
</evidence>
<dbReference type="PANTHER" id="PTHR24096">
    <property type="entry name" value="LONG-CHAIN-FATTY-ACID--COA LIGASE"/>
    <property type="match status" value="1"/>
</dbReference>
<feature type="region of interest" description="Disordered" evidence="5">
    <location>
        <begin position="134"/>
        <end position="194"/>
    </location>
</feature>
<evidence type="ECO:0000259" key="7">
    <source>
        <dbReference type="Pfam" id="PF13193"/>
    </source>
</evidence>
<dbReference type="PROSITE" id="PS00455">
    <property type="entry name" value="AMP_BINDING"/>
    <property type="match status" value="1"/>
</dbReference>
<keyword evidence="4" id="KW-0587">Phenylpropanoid metabolism</keyword>
<comment type="pathway">
    <text evidence="1">Phytoalexin biosynthesis; 3,4',5-trihydroxystilbene biosynthesis; 3,4',5-trihydroxystilbene from trans-4-coumarate: step 1/2.</text>
</comment>
<gene>
    <name evidence="8" type="ORF">Sradi_4811900</name>
</gene>
<dbReference type="InterPro" id="IPR045851">
    <property type="entry name" value="AMP-bd_C_sf"/>
</dbReference>
<dbReference type="GO" id="GO:0016405">
    <property type="term" value="F:CoA-ligase activity"/>
    <property type="evidence" value="ECO:0007669"/>
    <property type="project" value="TreeGrafter"/>
</dbReference>
<dbReference type="Gene3D" id="2.30.38.10">
    <property type="entry name" value="Luciferase, Domain 3"/>
    <property type="match status" value="1"/>
</dbReference>
<dbReference type="Gene3D" id="3.40.50.980">
    <property type="match status" value="2"/>
</dbReference>
<comment type="similarity">
    <text evidence="2">Belongs to the ATP-dependent AMP-binding enzyme family.</text>
</comment>
<evidence type="ECO:0000259" key="6">
    <source>
        <dbReference type="Pfam" id="PF00501"/>
    </source>
</evidence>
<evidence type="ECO:0000256" key="2">
    <source>
        <dbReference type="ARBA" id="ARBA00006432"/>
    </source>
</evidence>
<dbReference type="FunFam" id="3.30.300.30:FF:000007">
    <property type="entry name" value="4-coumarate--CoA ligase 2"/>
    <property type="match status" value="1"/>
</dbReference>
<evidence type="ECO:0000256" key="5">
    <source>
        <dbReference type="SAM" id="MobiDB-lite"/>
    </source>
</evidence>
<comment type="caution">
    <text evidence="8">The sequence shown here is derived from an EMBL/GenBank/DDBJ whole genome shotgun (WGS) entry which is preliminary data.</text>
</comment>
<dbReference type="EMBL" id="JACGWJ010000021">
    <property type="protein sequence ID" value="KAL0336000.1"/>
    <property type="molecule type" value="Genomic_DNA"/>
</dbReference>
<dbReference type="InterPro" id="IPR020845">
    <property type="entry name" value="AMP-binding_CS"/>
</dbReference>
<feature type="domain" description="AMP-dependent synthetase/ligase" evidence="6">
    <location>
        <begin position="236"/>
        <end position="446"/>
    </location>
</feature>
<protein>
    <submittedName>
        <fullName evidence="8">4-coumarate--CoA ligase-like 5</fullName>
    </submittedName>
</protein>
<dbReference type="SUPFAM" id="SSF56801">
    <property type="entry name" value="Acetyl-CoA synthetase-like"/>
    <property type="match status" value="1"/>
</dbReference>
<dbReference type="PANTHER" id="PTHR24096:SF362">
    <property type="entry name" value="4-COUMARATE--COA LIGASE-LIKE 9"/>
    <property type="match status" value="1"/>
</dbReference>
<feature type="compositionally biased region" description="Low complexity" evidence="5">
    <location>
        <begin position="161"/>
        <end position="194"/>
    </location>
</feature>
<dbReference type="Gene3D" id="3.30.300.30">
    <property type="match status" value="1"/>
</dbReference>
<organism evidence="8">
    <name type="scientific">Sesamum radiatum</name>
    <name type="common">Black benniseed</name>
    <dbReference type="NCBI Taxonomy" id="300843"/>
    <lineage>
        <taxon>Eukaryota</taxon>
        <taxon>Viridiplantae</taxon>
        <taxon>Streptophyta</taxon>
        <taxon>Embryophyta</taxon>
        <taxon>Tracheophyta</taxon>
        <taxon>Spermatophyta</taxon>
        <taxon>Magnoliopsida</taxon>
        <taxon>eudicotyledons</taxon>
        <taxon>Gunneridae</taxon>
        <taxon>Pentapetalae</taxon>
        <taxon>asterids</taxon>
        <taxon>lamiids</taxon>
        <taxon>Lamiales</taxon>
        <taxon>Pedaliaceae</taxon>
        <taxon>Sesamum</taxon>
    </lineage>
</organism>
<dbReference type="GO" id="GO:0009698">
    <property type="term" value="P:phenylpropanoid metabolic process"/>
    <property type="evidence" value="ECO:0007669"/>
    <property type="project" value="UniProtKB-KW"/>
</dbReference>
<reference evidence="8" key="2">
    <citation type="journal article" date="2024" name="Plant">
        <title>Genomic evolution and insights into agronomic trait innovations of Sesamum species.</title>
        <authorList>
            <person name="Miao H."/>
            <person name="Wang L."/>
            <person name="Qu L."/>
            <person name="Liu H."/>
            <person name="Sun Y."/>
            <person name="Le M."/>
            <person name="Wang Q."/>
            <person name="Wei S."/>
            <person name="Zheng Y."/>
            <person name="Lin W."/>
            <person name="Duan Y."/>
            <person name="Cao H."/>
            <person name="Xiong S."/>
            <person name="Wang X."/>
            <person name="Wei L."/>
            <person name="Li C."/>
            <person name="Ma Q."/>
            <person name="Ju M."/>
            <person name="Zhao R."/>
            <person name="Li G."/>
            <person name="Mu C."/>
            <person name="Tian Q."/>
            <person name="Mei H."/>
            <person name="Zhang T."/>
            <person name="Gao T."/>
            <person name="Zhang H."/>
        </authorList>
    </citation>
    <scope>NUCLEOTIDE SEQUENCE</scope>
    <source>
        <strain evidence="8">G02</strain>
    </source>
</reference>
<dbReference type="Pfam" id="PF13193">
    <property type="entry name" value="AMP-binding_C"/>
    <property type="match status" value="1"/>
</dbReference>
<name>A0AAW2MWW0_SESRA</name>
<dbReference type="InterPro" id="IPR000873">
    <property type="entry name" value="AMP-dep_synth/lig_dom"/>
</dbReference>
<reference evidence="8" key="1">
    <citation type="submission" date="2020-06" db="EMBL/GenBank/DDBJ databases">
        <authorList>
            <person name="Li T."/>
            <person name="Hu X."/>
            <person name="Zhang T."/>
            <person name="Song X."/>
            <person name="Zhang H."/>
            <person name="Dai N."/>
            <person name="Sheng W."/>
            <person name="Hou X."/>
            <person name="Wei L."/>
        </authorList>
    </citation>
    <scope>NUCLEOTIDE SEQUENCE</scope>
    <source>
        <strain evidence="8">G02</strain>
        <tissue evidence="8">Leaf</tissue>
    </source>
</reference>
<proteinExistence type="inferred from homology"/>
<feature type="compositionally biased region" description="Basic residues" evidence="5">
    <location>
        <begin position="135"/>
        <end position="148"/>
    </location>
</feature>
<dbReference type="Pfam" id="PF00501">
    <property type="entry name" value="AMP-binding"/>
    <property type="match status" value="1"/>
</dbReference>
<accession>A0AAW2MWW0</accession>
<evidence type="ECO:0000256" key="1">
    <source>
        <dbReference type="ARBA" id="ARBA00004930"/>
    </source>
</evidence>
<evidence type="ECO:0000313" key="8">
    <source>
        <dbReference type="EMBL" id="KAL0336000.1"/>
    </source>
</evidence>
<dbReference type="InterPro" id="IPR025110">
    <property type="entry name" value="AMP-bd_C"/>
</dbReference>
<keyword evidence="3 8" id="KW-0436">Ligase</keyword>
<evidence type="ECO:0000256" key="3">
    <source>
        <dbReference type="ARBA" id="ARBA00022598"/>
    </source>
</evidence>
<feature type="domain" description="AMP-binding enzyme C-terminal" evidence="7">
    <location>
        <begin position="514"/>
        <end position="588"/>
    </location>
</feature>
<dbReference type="AlphaFoldDB" id="A0AAW2MWW0"/>